<evidence type="ECO:0000313" key="5">
    <source>
        <dbReference type="Proteomes" id="UP000053859"/>
    </source>
</evidence>
<dbReference type="Proteomes" id="UP000053859">
    <property type="component" value="Unassembled WGS sequence"/>
</dbReference>
<evidence type="ECO:0000256" key="1">
    <source>
        <dbReference type="ARBA" id="ARBA00022505"/>
    </source>
</evidence>
<proteinExistence type="predicted"/>
<feature type="domain" description="Aldehyde oxidase/xanthine dehydrogenase first molybdopterin binding" evidence="2">
    <location>
        <begin position="2"/>
        <end position="37"/>
    </location>
</feature>
<dbReference type="Pfam" id="PF02738">
    <property type="entry name" value="MoCoBD_1"/>
    <property type="match status" value="1"/>
</dbReference>
<sequence>MWMRGPGYGSAAFVIETAMDELAYRLGIDPIELRLRNEPGVDPSTQQPFSTRRLRECFRVAAREFGRHRRDPRPRSRRDGDWLIGTGVATGCYDVFRGQAHARLDADGAAVVQSATHDVGTGTYTSMTQIAADALGLPVRSVEFRLGDSTVPQAPPQARVRTSLVTGRPM</sequence>
<evidence type="ECO:0000313" key="4">
    <source>
        <dbReference type="EMBL" id="GAP46431.1"/>
    </source>
</evidence>
<protein>
    <submittedName>
        <fullName evidence="4">Carbon-monoxide dehydrogenase large subunit</fullName>
    </submittedName>
</protein>
<keyword evidence="1" id="KW-0500">Molybdenum</keyword>
<dbReference type="GO" id="GO:0005506">
    <property type="term" value="F:iron ion binding"/>
    <property type="evidence" value="ECO:0007669"/>
    <property type="project" value="InterPro"/>
</dbReference>
<dbReference type="InterPro" id="IPR046867">
    <property type="entry name" value="AldOxase/xan_DH_MoCoBD2"/>
</dbReference>
<dbReference type="AlphaFoldDB" id="A0A0K8PEX0"/>
<evidence type="ECO:0000259" key="3">
    <source>
        <dbReference type="Pfam" id="PF20256"/>
    </source>
</evidence>
<organism evidence="4 5">
    <name type="scientific">Streptomyces azureus</name>
    <dbReference type="NCBI Taxonomy" id="146537"/>
    <lineage>
        <taxon>Bacteria</taxon>
        <taxon>Bacillati</taxon>
        <taxon>Actinomycetota</taxon>
        <taxon>Actinomycetes</taxon>
        <taxon>Kitasatosporales</taxon>
        <taxon>Streptomycetaceae</taxon>
        <taxon>Streptomyces</taxon>
    </lineage>
</organism>
<dbReference type="InterPro" id="IPR037165">
    <property type="entry name" value="AldOxase/xan_DH_Mopterin-bd_sf"/>
</dbReference>
<dbReference type="GO" id="GO:0016491">
    <property type="term" value="F:oxidoreductase activity"/>
    <property type="evidence" value="ECO:0007669"/>
    <property type="project" value="InterPro"/>
</dbReference>
<dbReference type="Gene3D" id="3.30.365.10">
    <property type="entry name" value="Aldehyde oxidase/xanthine dehydrogenase, molybdopterin binding domain"/>
    <property type="match status" value="2"/>
</dbReference>
<accession>A0A0K8PEX0</accession>
<dbReference type="InterPro" id="IPR008274">
    <property type="entry name" value="AldOxase/xan_DH_MoCoBD1"/>
</dbReference>
<dbReference type="PANTHER" id="PTHR11908:SF132">
    <property type="entry name" value="ALDEHYDE OXIDASE 1-RELATED"/>
    <property type="match status" value="1"/>
</dbReference>
<dbReference type="InterPro" id="IPR016208">
    <property type="entry name" value="Ald_Oxase/xanthine_DH-like"/>
</dbReference>
<reference evidence="4" key="1">
    <citation type="journal article" date="2015" name="Genome Announc.">
        <title>Draft Genome Sequence of Thiostrepton-Producing Streptomyces azureus ATCC 14921.</title>
        <authorList>
            <person name="Sakihara K."/>
            <person name="Maeda J."/>
            <person name="Tashiro K."/>
            <person name="Fujino Y."/>
            <person name="Kuhara S."/>
            <person name="Ohshima T."/>
            <person name="Ogata S."/>
            <person name="Doi K."/>
        </authorList>
    </citation>
    <scope>NUCLEOTIDE SEQUENCE [LARGE SCALE GENOMIC DNA]</scope>
    <source>
        <strain evidence="4">ATCC14921</strain>
    </source>
</reference>
<name>A0A0K8PEX0_STRAJ</name>
<keyword evidence="5" id="KW-1185">Reference proteome</keyword>
<dbReference type="PANTHER" id="PTHR11908">
    <property type="entry name" value="XANTHINE DEHYDROGENASE"/>
    <property type="match status" value="1"/>
</dbReference>
<dbReference type="EMBL" id="DF968216">
    <property type="protein sequence ID" value="GAP46431.1"/>
    <property type="molecule type" value="Genomic_DNA"/>
</dbReference>
<dbReference type="PATRIC" id="fig|146537.3.peg.1229"/>
<dbReference type="SUPFAM" id="SSF56003">
    <property type="entry name" value="Molybdenum cofactor-binding domain"/>
    <property type="match status" value="1"/>
</dbReference>
<evidence type="ECO:0000259" key="2">
    <source>
        <dbReference type="Pfam" id="PF02738"/>
    </source>
</evidence>
<dbReference type="Pfam" id="PF20256">
    <property type="entry name" value="MoCoBD_2"/>
    <property type="match status" value="1"/>
</dbReference>
<feature type="domain" description="Aldehyde oxidase/xanthine dehydrogenase second molybdopterin binding" evidence="3">
    <location>
        <begin position="64"/>
        <end position="156"/>
    </location>
</feature>
<gene>
    <name evidence="4" type="ORF">SAZU_1169</name>
</gene>